<gene>
    <name evidence="2" type="ORF">FWILDA_LOCUS11707</name>
</gene>
<dbReference type="GO" id="GO:0004672">
    <property type="term" value="F:protein kinase activity"/>
    <property type="evidence" value="ECO:0007669"/>
    <property type="project" value="InterPro"/>
</dbReference>
<dbReference type="GO" id="GO:0005524">
    <property type="term" value="F:ATP binding"/>
    <property type="evidence" value="ECO:0007669"/>
    <property type="project" value="InterPro"/>
</dbReference>
<dbReference type="AlphaFoldDB" id="A0A9W4X3X4"/>
<name>A0A9W4X3X4_9GLOM</name>
<dbReference type="OrthoDB" id="4062651at2759"/>
<dbReference type="PRINTS" id="PR00109">
    <property type="entry name" value="TYRKINASE"/>
</dbReference>
<sequence>MNMEHYKLKIDFLMESGPAPSSMVLVPQHARRDQKLYTLHSITTGLEYIHNSETVHRDLHGGNILIVRNFSVLCDLGLSRSSIESAKDAQGDSEIYGVVPYVAPEIFEGKKYTMASDVYSFGMIMWEFMNGRRPFCDKKHDAELIVEICDGLRPSIVTNAPIGYIELMRECWDHDPLKRPVAAEITKRINDMWEFERKAATEIYRNCEIGPTRLKHPEAIYTSRLLSGLIKSAMFVMSIKSLKNQSVTSITSNNNALGKYYMLKESLMII</sequence>
<dbReference type="InterPro" id="IPR000719">
    <property type="entry name" value="Prot_kinase_dom"/>
</dbReference>
<dbReference type="InterPro" id="IPR011009">
    <property type="entry name" value="Kinase-like_dom_sf"/>
</dbReference>
<dbReference type="GO" id="GO:0007165">
    <property type="term" value="P:signal transduction"/>
    <property type="evidence" value="ECO:0007669"/>
    <property type="project" value="TreeGrafter"/>
</dbReference>
<dbReference type="Pfam" id="PF07714">
    <property type="entry name" value="PK_Tyr_Ser-Thr"/>
    <property type="match status" value="1"/>
</dbReference>
<dbReference type="InterPro" id="IPR001245">
    <property type="entry name" value="Ser-Thr/Tyr_kinase_cat_dom"/>
</dbReference>
<accession>A0A9W4X3X4</accession>
<dbReference type="EMBL" id="CAMKVN010003427">
    <property type="protein sequence ID" value="CAI2184698.1"/>
    <property type="molecule type" value="Genomic_DNA"/>
</dbReference>
<dbReference type="InterPro" id="IPR050167">
    <property type="entry name" value="Ser_Thr_protein_kinase"/>
</dbReference>
<feature type="domain" description="Protein kinase" evidence="1">
    <location>
        <begin position="1"/>
        <end position="194"/>
    </location>
</feature>
<dbReference type="SUPFAM" id="SSF56112">
    <property type="entry name" value="Protein kinase-like (PK-like)"/>
    <property type="match status" value="1"/>
</dbReference>
<evidence type="ECO:0000259" key="1">
    <source>
        <dbReference type="PROSITE" id="PS50011"/>
    </source>
</evidence>
<dbReference type="Proteomes" id="UP001153678">
    <property type="component" value="Unassembled WGS sequence"/>
</dbReference>
<dbReference type="PANTHER" id="PTHR23257">
    <property type="entry name" value="SERINE-THREONINE PROTEIN KINASE"/>
    <property type="match status" value="1"/>
</dbReference>
<keyword evidence="3" id="KW-1185">Reference proteome</keyword>
<proteinExistence type="predicted"/>
<dbReference type="Gene3D" id="1.10.510.10">
    <property type="entry name" value="Transferase(Phosphotransferase) domain 1"/>
    <property type="match status" value="1"/>
</dbReference>
<organism evidence="2 3">
    <name type="scientific">Funneliformis geosporum</name>
    <dbReference type="NCBI Taxonomy" id="1117311"/>
    <lineage>
        <taxon>Eukaryota</taxon>
        <taxon>Fungi</taxon>
        <taxon>Fungi incertae sedis</taxon>
        <taxon>Mucoromycota</taxon>
        <taxon>Glomeromycotina</taxon>
        <taxon>Glomeromycetes</taxon>
        <taxon>Glomerales</taxon>
        <taxon>Glomeraceae</taxon>
        <taxon>Funneliformis</taxon>
    </lineage>
</organism>
<comment type="caution">
    <text evidence="2">The sequence shown here is derived from an EMBL/GenBank/DDBJ whole genome shotgun (WGS) entry which is preliminary data.</text>
</comment>
<dbReference type="PROSITE" id="PS50011">
    <property type="entry name" value="PROTEIN_KINASE_DOM"/>
    <property type="match status" value="1"/>
</dbReference>
<reference evidence="2" key="1">
    <citation type="submission" date="2022-08" db="EMBL/GenBank/DDBJ databases">
        <authorList>
            <person name="Kallberg Y."/>
            <person name="Tangrot J."/>
            <person name="Rosling A."/>
        </authorList>
    </citation>
    <scope>NUCLEOTIDE SEQUENCE</scope>
    <source>
        <strain evidence="2">Wild A</strain>
    </source>
</reference>
<dbReference type="GO" id="GO:0005737">
    <property type="term" value="C:cytoplasm"/>
    <property type="evidence" value="ECO:0007669"/>
    <property type="project" value="TreeGrafter"/>
</dbReference>
<protein>
    <submittedName>
        <fullName evidence="2">17695_t:CDS:1</fullName>
    </submittedName>
</protein>
<evidence type="ECO:0000313" key="3">
    <source>
        <dbReference type="Proteomes" id="UP001153678"/>
    </source>
</evidence>
<evidence type="ECO:0000313" key="2">
    <source>
        <dbReference type="EMBL" id="CAI2184698.1"/>
    </source>
</evidence>